<protein>
    <recommendedName>
        <fullName evidence="4">F-box domain-containing protein</fullName>
    </recommendedName>
</protein>
<gene>
    <name evidence="2" type="ORF">CPLU01_03070</name>
</gene>
<proteinExistence type="predicted"/>
<dbReference type="Proteomes" id="UP000654918">
    <property type="component" value="Unassembled WGS sequence"/>
</dbReference>
<name>A0A8H6KV21_9PEZI</name>
<dbReference type="AlphaFoldDB" id="A0A8H6KV21"/>
<evidence type="ECO:0000313" key="2">
    <source>
        <dbReference type="EMBL" id="KAF6837446.1"/>
    </source>
</evidence>
<feature type="region of interest" description="Disordered" evidence="1">
    <location>
        <begin position="516"/>
        <end position="542"/>
    </location>
</feature>
<accession>A0A8H6KV21</accession>
<dbReference type="SUPFAM" id="SSF81383">
    <property type="entry name" value="F-box domain"/>
    <property type="match status" value="1"/>
</dbReference>
<organism evidence="2 3">
    <name type="scientific">Colletotrichum plurivorum</name>
    <dbReference type="NCBI Taxonomy" id="2175906"/>
    <lineage>
        <taxon>Eukaryota</taxon>
        <taxon>Fungi</taxon>
        <taxon>Dikarya</taxon>
        <taxon>Ascomycota</taxon>
        <taxon>Pezizomycotina</taxon>
        <taxon>Sordariomycetes</taxon>
        <taxon>Hypocreomycetidae</taxon>
        <taxon>Glomerellales</taxon>
        <taxon>Glomerellaceae</taxon>
        <taxon>Colletotrichum</taxon>
        <taxon>Colletotrichum orchidearum species complex</taxon>
    </lineage>
</organism>
<dbReference type="InterPro" id="IPR036047">
    <property type="entry name" value="F-box-like_dom_sf"/>
</dbReference>
<comment type="caution">
    <text evidence="2">The sequence shown here is derived from an EMBL/GenBank/DDBJ whole genome shotgun (WGS) entry which is preliminary data.</text>
</comment>
<evidence type="ECO:0000256" key="1">
    <source>
        <dbReference type="SAM" id="MobiDB-lite"/>
    </source>
</evidence>
<evidence type="ECO:0000313" key="3">
    <source>
        <dbReference type="Proteomes" id="UP000654918"/>
    </source>
</evidence>
<sequence length="932" mass="105014">MSYHLDHGLVPMEGVLMDVQGKYAVHQIPPNQFRQNDQALIPNLSVRTADPVTNGPKLAAIEDEKLAQLGLLPFELKNSIGRYLLLKDAKALSNTCRAWREALISVVFEHVKIGRKRRHRESNFGKLIRKYQGLGAPEKWRDIESDHEVSVSLGDGSVGGDPGPSATEAVFHKFQDLPPELRDLVASDLAMVDARALSGTCRLWRERLVPRIFKRVDVEVWFYEIPQILEGLGEINTKPILDSMRRFRFVVPEFCYMRPREDPRGYYNSRDFKTAMAERACGILRGCQEALKELTIITYSDPSAEEYFVYQLLALCRERQLEFKRLRILHLDTSSESRFGPGFINSILIPASPNIHTLRVTEPLIDLMAGDARMYSSVTYLMVRAQKEEGFTLEKIKAIVERFTRLRSLMLDGPIRQGDYEDLVKVMQKQCPPSLSQLAIQCRRGPQLEDLAGRFFEAVPQLVLLQGIKNRSENPQWVPMARRQTEETLGSASGRDFLLGRVEASHSSKRFRTQYGRRRAALDRRPQTASKNMADAPEPNTNAPVYHEVHEDIQGGNPVSVGPELVQTAMENCWILRDKEAAHKAHAKVLSGTCRVWREVLVPVIFRRVKLGSSPEVGRGLVVTDSATESKIFSRTYRQLRHLADDKAMPILSSIRSFNFCVPENALAPYEAKEASNTRMAELLSAVLRRCQPTLQELSIDTSLDEGAESLAADSFLYSPHARDELLARLPNPPLRFDRLRALHLQTSLSTHMAEAVAMSAGEAYSSVRCLVVKTHFIVGIHLRSIGRIVGRFPNLESLMLETNVEYGDMGVHKTIQEQCTKIKQLAIPFFYGALAEPMAREYFAAMPRLVLLQGVEYDRRGGSGPIAMARRTERAPTDGFPSPSDSKDTFRMGYVIPSHALERFQCMARGGGGAVAEDRLHETLTDEEFTL</sequence>
<evidence type="ECO:0008006" key="4">
    <source>
        <dbReference type="Google" id="ProtNLM"/>
    </source>
</evidence>
<dbReference type="EMBL" id="WIGO01000025">
    <property type="protein sequence ID" value="KAF6837446.1"/>
    <property type="molecule type" value="Genomic_DNA"/>
</dbReference>
<keyword evidence="3" id="KW-1185">Reference proteome</keyword>
<reference evidence="2" key="1">
    <citation type="journal article" date="2020" name="Phytopathology">
        <title>Genome Sequence Resources of Colletotrichum truncatum, C. plurivorum, C. musicola, and C. sojae: Four Species Pathogenic to Soybean (Glycine max).</title>
        <authorList>
            <person name="Rogerio F."/>
            <person name="Boufleur T.R."/>
            <person name="Ciampi-Guillardi M."/>
            <person name="Sukno S.A."/>
            <person name="Thon M.R."/>
            <person name="Massola Junior N.S."/>
            <person name="Baroncelli R."/>
        </authorList>
    </citation>
    <scope>NUCLEOTIDE SEQUENCE</scope>
    <source>
        <strain evidence="2">LFN00145</strain>
    </source>
</reference>